<dbReference type="PROSITE" id="PS50888">
    <property type="entry name" value="BHLH"/>
    <property type="match status" value="1"/>
</dbReference>
<proteinExistence type="predicted"/>
<gene>
    <name evidence="9" type="primary">LOC113849356</name>
</gene>
<evidence type="ECO:0000256" key="4">
    <source>
        <dbReference type="ARBA" id="ARBA00023163"/>
    </source>
</evidence>
<keyword evidence="5" id="KW-0539">Nucleus</keyword>
<dbReference type="RefSeq" id="XP_027335018.1">
    <property type="nucleotide sequence ID" value="XM_027479217.1"/>
</dbReference>
<evidence type="ECO:0000313" key="9">
    <source>
        <dbReference type="RefSeq" id="XP_027335018.1"/>
    </source>
</evidence>
<name>A0A8B8JWJ6_ABRPR</name>
<dbReference type="Pfam" id="PF00010">
    <property type="entry name" value="HLH"/>
    <property type="match status" value="1"/>
</dbReference>
<feature type="compositionally biased region" description="Polar residues" evidence="6">
    <location>
        <begin position="159"/>
        <end position="179"/>
    </location>
</feature>
<dbReference type="InterPro" id="IPR011598">
    <property type="entry name" value="bHLH_dom"/>
</dbReference>
<dbReference type="SMART" id="SM00353">
    <property type="entry name" value="HLH"/>
    <property type="match status" value="1"/>
</dbReference>
<dbReference type="GO" id="GO:0003677">
    <property type="term" value="F:DNA binding"/>
    <property type="evidence" value="ECO:0007669"/>
    <property type="project" value="UniProtKB-KW"/>
</dbReference>
<keyword evidence="2" id="KW-0805">Transcription regulation</keyword>
<feature type="region of interest" description="Disordered" evidence="6">
    <location>
        <begin position="159"/>
        <end position="231"/>
    </location>
</feature>
<dbReference type="KEGG" id="aprc:113849356"/>
<dbReference type="GeneID" id="113849356"/>
<dbReference type="GO" id="GO:0046983">
    <property type="term" value="F:protein dimerization activity"/>
    <property type="evidence" value="ECO:0007669"/>
    <property type="project" value="InterPro"/>
</dbReference>
<evidence type="ECO:0000256" key="5">
    <source>
        <dbReference type="ARBA" id="ARBA00023242"/>
    </source>
</evidence>
<reference evidence="8" key="1">
    <citation type="journal article" date="2019" name="Toxins">
        <title>Detection of Abrin-Like and Prepropulchellin-Like Toxin Genes and Transcripts Using Whole Genome Sequencing and Full-Length Transcript Sequencing of Abrus precatorius.</title>
        <authorList>
            <person name="Hovde B.T."/>
            <person name="Daligault H.E."/>
            <person name="Hanschen E.R."/>
            <person name="Kunde Y.A."/>
            <person name="Johnson M.B."/>
            <person name="Starkenburg S.R."/>
            <person name="Johnson S.L."/>
        </authorList>
    </citation>
    <scope>NUCLEOTIDE SEQUENCE [LARGE SCALE GENOMIC DNA]</scope>
</reference>
<feature type="domain" description="BHLH" evidence="7">
    <location>
        <begin position="216"/>
        <end position="265"/>
    </location>
</feature>
<dbReference type="PANTHER" id="PTHR45855">
    <property type="entry name" value="TRANSCRIPTION FACTOR PIF1-RELATED"/>
    <property type="match status" value="1"/>
</dbReference>
<dbReference type="OrthoDB" id="690068at2759"/>
<dbReference type="CDD" id="cd11445">
    <property type="entry name" value="bHLH_AtPIF_like"/>
    <property type="match status" value="1"/>
</dbReference>
<dbReference type="Gene3D" id="4.10.280.10">
    <property type="entry name" value="Helix-loop-helix DNA-binding domain"/>
    <property type="match status" value="1"/>
</dbReference>
<comment type="subcellular location">
    <subcellularLocation>
        <location evidence="1">Nucleus</location>
    </subcellularLocation>
</comment>
<dbReference type="AlphaFoldDB" id="A0A8B8JWJ6"/>
<dbReference type="SUPFAM" id="SSF47459">
    <property type="entry name" value="HLH, helix-loop-helix DNA-binding domain"/>
    <property type="match status" value="1"/>
</dbReference>
<evidence type="ECO:0000256" key="1">
    <source>
        <dbReference type="ARBA" id="ARBA00004123"/>
    </source>
</evidence>
<keyword evidence="8" id="KW-1185">Reference proteome</keyword>
<evidence type="ECO:0000256" key="3">
    <source>
        <dbReference type="ARBA" id="ARBA00023125"/>
    </source>
</evidence>
<organism evidence="8 9">
    <name type="scientific">Abrus precatorius</name>
    <name type="common">Indian licorice</name>
    <name type="synonym">Glycine abrus</name>
    <dbReference type="NCBI Taxonomy" id="3816"/>
    <lineage>
        <taxon>Eukaryota</taxon>
        <taxon>Viridiplantae</taxon>
        <taxon>Streptophyta</taxon>
        <taxon>Embryophyta</taxon>
        <taxon>Tracheophyta</taxon>
        <taxon>Spermatophyta</taxon>
        <taxon>Magnoliopsida</taxon>
        <taxon>eudicotyledons</taxon>
        <taxon>Gunneridae</taxon>
        <taxon>Pentapetalae</taxon>
        <taxon>rosids</taxon>
        <taxon>fabids</taxon>
        <taxon>Fabales</taxon>
        <taxon>Fabaceae</taxon>
        <taxon>Papilionoideae</taxon>
        <taxon>50 kb inversion clade</taxon>
        <taxon>NPAAA clade</taxon>
        <taxon>indigoferoid/millettioid clade</taxon>
        <taxon>Abreae</taxon>
        <taxon>Abrus</taxon>
    </lineage>
</organism>
<sequence>MSQCVPSCDADDNIPIATKLPLLPNSNTIAFQVPMFDYTCRKGQLSKLLNEDSTGNFNTWDKSIANDTLASTVQCVGENKHESQLISWPNPRQIAITVDALVPCSSEQGMPQVVESGTLGACVGRSSETVRRELSGCGDWSASGSATCCKDVTVGFNSASMGSPENTTGSAKHCTGTTTNDDHDSIRHRGSQSEAGDGDYKATRIDRSLGSNKRSKAQAVHKQSERRRRDKINQRLKTLQKLVPYSSKTDKASMLDEVIQYLKQLQAQVQTMNWMKMYSSMMLPITMQQQLQMSMMARMGIGMGKNMGMGMGIGMGMDMNIPSFSPVFHPSPFMPMASWSACGGDQFPGAQSKPVTVDAFSRMAALYQQLYHPPSASTSKS</sequence>
<reference evidence="9" key="2">
    <citation type="submission" date="2025-08" db="UniProtKB">
        <authorList>
            <consortium name="RefSeq"/>
        </authorList>
    </citation>
    <scope>IDENTIFICATION</scope>
    <source>
        <tissue evidence="9">Young leaves</tissue>
    </source>
</reference>
<protein>
    <submittedName>
        <fullName evidence="9">Transcription factor UNE10-like</fullName>
    </submittedName>
</protein>
<evidence type="ECO:0000256" key="2">
    <source>
        <dbReference type="ARBA" id="ARBA00023015"/>
    </source>
</evidence>
<feature type="compositionally biased region" description="Basic and acidic residues" evidence="6">
    <location>
        <begin position="198"/>
        <end position="207"/>
    </location>
</feature>
<keyword evidence="4" id="KW-0804">Transcription</keyword>
<evidence type="ECO:0000313" key="8">
    <source>
        <dbReference type="Proteomes" id="UP000694853"/>
    </source>
</evidence>
<evidence type="ECO:0000256" key="6">
    <source>
        <dbReference type="SAM" id="MobiDB-lite"/>
    </source>
</evidence>
<evidence type="ECO:0000259" key="7">
    <source>
        <dbReference type="PROSITE" id="PS50888"/>
    </source>
</evidence>
<dbReference type="InterPro" id="IPR031066">
    <property type="entry name" value="bHLH_ALC-like_plant"/>
</dbReference>
<keyword evidence="3" id="KW-0238">DNA-binding</keyword>
<dbReference type="Proteomes" id="UP000694853">
    <property type="component" value="Unplaced"/>
</dbReference>
<dbReference type="InterPro" id="IPR047265">
    <property type="entry name" value="PIF1-like_bHLH"/>
</dbReference>
<dbReference type="GO" id="GO:0005634">
    <property type="term" value="C:nucleus"/>
    <property type="evidence" value="ECO:0007669"/>
    <property type="project" value="UniProtKB-SubCell"/>
</dbReference>
<dbReference type="PANTHER" id="PTHR45855:SF23">
    <property type="entry name" value="TRANSCRIPTION FACTOR MEE8-RELATED"/>
    <property type="match status" value="1"/>
</dbReference>
<dbReference type="InterPro" id="IPR036638">
    <property type="entry name" value="HLH_DNA-bd_sf"/>
</dbReference>
<accession>A0A8B8JWJ6</accession>